<feature type="region of interest" description="Disordered" evidence="2">
    <location>
        <begin position="96"/>
        <end position="152"/>
    </location>
</feature>
<evidence type="ECO:0000256" key="2">
    <source>
        <dbReference type="SAM" id="MobiDB-lite"/>
    </source>
</evidence>
<accession>A0AAD9MC81</accession>
<dbReference type="PRINTS" id="PR00160">
    <property type="entry name" value="GLUTAREDOXIN"/>
</dbReference>
<dbReference type="PROSITE" id="PS51354">
    <property type="entry name" value="GLUTAREDOXIN_2"/>
    <property type="match status" value="1"/>
</dbReference>
<dbReference type="EMBL" id="JAQQPM010000003">
    <property type="protein sequence ID" value="KAK2069660.1"/>
    <property type="molecule type" value="Genomic_DNA"/>
</dbReference>
<evidence type="ECO:0000259" key="3">
    <source>
        <dbReference type="Pfam" id="PF00462"/>
    </source>
</evidence>
<comment type="similarity">
    <text evidence="1">Belongs to the glutaredoxin family. Monothiol subfamily.</text>
</comment>
<evidence type="ECO:0000313" key="5">
    <source>
        <dbReference type="Proteomes" id="UP001217918"/>
    </source>
</evidence>
<dbReference type="GO" id="GO:0004362">
    <property type="term" value="F:glutathione-disulfide reductase (NADPH) activity"/>
    <property type="evidence" value="ECO:0007669"/>
    <property type="project" value="UniProtKB-ARBA"/>
</dbReference>
<dbReference type="CDD" id="cd03419">
    <property type="entry name" value="GRX_GRXh_1_2_like"/>
    <property type="match status" value="1"/>
</dbReference>
<dbReference type="GO" id="GO:0005801">
    <property type="term" value="C:cis-Golgi network"/>
    <property type="evidence" value="ECO:0007669"/>
    <property type="project" value="UniProtKB-ARBA"/>
</dbReference>
<dbReference type="AlphaFoldDB" id="A0AAD9MC81"/>
<name>A0AAD9MC81_9PEZI</name>
<dbReference type="GO" id="GO:0000324">
    <property type="term" value="C:fungal-type vacuole"/>
    <property type="evidence" value="ECO:0007669"/>
    <property type="project" value="TreeGrafter"/>
</dbReference>
<protein>
    <recommendedName>
        <fullName evidence="3">Glutaredoxin domain-containing protein</fullName>
    </recommendedName>
</protein>
<proteinExistence type="inferred from homology"/>
<dbReference type="InterPro" id="IPR014025">
    <property type="entry name" value="Glutaredoxin_subgr"/>
</dbReference>
<comment type="caution">
    <text evidence="4">The sequence shown here is derived from an EMBL/GenBank/DDBJ whole genome shotgun (WGS) entry which is preliminary data.</text>
</comment>
<dbReference type="Pfam" id="PF00462">
    <property type="entry name" value="Glutaredoxin"/>
    <property type="match status" value="1"/>
</dbReference>
<evidence type="ECO:0000313" key="4">
    <source>
        <dbReference type="EMBL" id="KAK2069660.1"/>
    </source>
</evidence>
<dbReference type="InterPro" id="IPR002109">
    <property type="entry name" value="Glutaredoxin"/>
</dbReference>
<feature type="compositionally biased region" description="Acidic residues" evidence="2">
    <location>
        <begin position="586"/>
        <end position="596"/>
    </location>
</feature>
<dbReference type="GO" id="GO:0034599">
    <property type="term" value="P:cellular response to oxidative stress"/>
    <property type="evidence" value="ECO:0007669"/>
    <property type="project" value="TreeGrafter"/>
</dbReference>
<reference evidence="4" key="1">
    <citation type="journal article" date="2023" name="Mol. Plant Microbe Interact.">
        <title>Elucidating the Obligate Nature and Biological Capacity of an Invasive Fungal Corn Pathogen.</title>
        <authorList>
            <person name="MacCready J.S."/>
            <person name="Roggenkamp E.M."/>
            <person name="Gdanetz K."/>
            <person name="Chilvers M.I."/>
        </authorList>
    </citation>
    <scope>NUCLEOTIDE SEQUENCE</scope>
    <source>
        <strain evidence="4">PM02</strain>
    </source>
</reference>
<dbReference type="NCBIfam" id="TIGR02180">
    <property type="entry name" value="GRX_euk"/>
    <property type="match status" value="1"/>
</dbReference>
<gene>
    <name evidence="4" type="ORF">P8C59_004217</name>
</gene>
<dbReference type="SUPFAM" id="SSF52833">
    <property type="entry name" value="Thioredoxin-like"/>
    <property type="match status" value="1"/>
</dbReference>
<feature type="region of interest" description="Disordered" evidence="2">
    <location>
        <begin position="49"/>
        <end position="83"/>
    </location>
</feature>
<dbReference type="Gene3D" id="3.40.30.10">
    <property type="entry name" value="Glutaredoxin"/>
    <property type="match status" value="1"/>
</dbReference>
<dbReference type="InterPro" id="IPR011899">
    <property type="entry name" value="Glutaredoxin_euk/vir"/>
</dbReference>
<organism evidence="4 5">
    <name type="scientific">Phyllachora maydis</name>
    <dbReference type="NCBI Taxonomy" id="1825666"/>
    <lineage>
        <taxon>Eukaryota</taxon>
        <taxon>Fungi</taxon>
        <taxon>Dikarya</taxon>
        <taxon>Ascomycota</taxon>
        <taxon>Pezizomycotina</taxon>
        <taxon>Sordariomycetes</taxon>
        <taxon>Sordariomycetidae</taxon>
        <taxon>Phyllachorales</taxon>
        <taxon>Phyllachoraceae</taxon>
        <taxon>Phyllachora</taxon>
    </lineage>
</organism>
<feature type="domain" description="Glutaredoxin" evidence="3">
    <location>
        <begin position="166"/>
        <end position="231"/>
    </location>
</feature>
<sequence length="637" mass="69975">MPPQRRLRLLVCLVIAGTVTLLFFTSHLRQTQTPDSRTIQDFYHKTVDAIDKAGGGPGHDGSPGTQGSRGTQLDQDGDGDMDADDKALARKMAERLRAAEQKAKDSANAKAPNRPDHPKDLVGVGSSAGGQGASSKSAEEKSPAQETDEEHAAETVLNDMLKRSPVIIFSKTYCPYSKKAKGLLLDKYHIDPAPYVVELDKHELGPQIQSKLADITGRRTVPNILVNGKSIGGSDEIAQFDREKTLVDKIKTFGGKQVEVTERFAEQDQKPLSSPHFLPSRLSPAGCLADFFDTFSEFNTSAGVLFFDMAARQTPQDVLLAVAEWADLAAVAAMMRSNRDTHRLLSHILSSWSPAREALQPFSFDVLAELELRARRIDELFLPDGLMFQVIQSMPSFDTLPPHELDKIIAGFKRGCAIVDRLADCAADSMMRARQKRRRTMDRHAVLQDARKAQIAFIETPGILSTLDHAWLLHLVSCAGMAYANARPEVQGDPDPWVKPFAFKETVMRQGSMALWALLGAATDAEAQRGKPTPSTGTQRAFAAFLDWSMQNVTVETNVWESGGWMRSPARNPTRNPAADEGAAGDAEEQDEDEEAGMLPSLHSTMLTSFAEKTGYDMRRTVSEADFLVLSAIRRVK</sequence>
<dbReference type="PANTHER" id="PTHR45694">
    <property type="entry name" value="GLUTAREDOXIN 2"/>
    <property type="match status" value="1"/>
</dbReference>
<feature type="compositionally biased region" description="Basic and acidic residues" evidence="2">
    <location>
        <begin position="96"/>
        <end position="120"/>
    </location>
</feature>
<dbReference type="Proteomes" id="UP001217918">
    <property type="component" value="Unassembled WGS sequence"/>
</dbReference>
<evidence type="ECO:0000256" key="1">
    <source>
        <dbReference type="ARBA" id="ARBA00009630"/>
    </source>
</evidence>
<dbReference type="FunFam" id="3.40.30.10:FF:000093">
    <property type="entry name" value="Glutaredoxin 2"/>
    <property type="match status" value="1"/>
</dbReference>
<keyword evidence="5" id="KW-1185">Reference proteome</keyword>
<dbReference type="PANTHER" id="PTHR45694:SF5">
    <property type="entry name" value="GLUTAREDOXIN 2"/>
    <property type="match status" value="1"/>
</dbReference>
<dbReference type="GO" id="GO:0005796">
    <property type="term" value="C:Golgi lumen"/>
    <property type="evidence" value="ECO:0007669"/>
    <property type="project" value="TreeGrafter"/>
</dbReference>
<feature type="region of interest" description="Disordered" evidence="2">
    <location>
        <begin position="563"/>
        <end position="603"/>
    </location>
</feature>
<dbReference type="InterPro" id="IPR036249">
    <property type="entry name" value="Thioredoxin-like_sf"/>
</dbReference>